<keyword evidence="12" id="KW-1185">Reference proteome</keyword>
<keyword evidence="3 9" id="KW-0813">Transport</keyword>
<evidence type="ECO:0000256" key="1">
    <source>
        <dbReference type="ARBA" id="ARBA00004141"/>
    </source>
</evidence>
<evidence type="ECO:0000256" key="6">
    <source>
        <dbReference type="ARBA" id="ARBA00022989"/>
    </source>
</evidence>
<dbReference type="PRINTS" id="PR00122">
    <property type="entry name" value="VACATPASE"/>
</dbReference>
<evidence type="ECO:0000256" key="5">
    <source>
        <dbReference type="ARBA" id="ARBA00022781"/>
    </source>
</evidence>
<dbReference type="GO" id="GO:0046961">
    <property type="term" value="F:proton-transporting ATPase activity, rotational mechanism"/>
    <property type="evidence" value="ECO:0007669"/>
    <property type="project" value="InterPro"/>
</dbReference>
<accession>A0AAV4LMT7</accession>
<evidence type="ECO:0000313" key="11">
    <source>
        <dbReference type="EMBL" id="GIX61129.1"/>
    </source>
</evidence>
<dbReference type="InterPro" id="IPR000245">
    <property type="entry name" value="ATPase_proteolipid_csu"/>
</dbReference>
<feature type="transmembrane region" description="Helical" evidence="9">
    <location>
        <begin position="59"/>
        <end position="80"/>
    </location>
</feature>
<comment type="similarity">
    <text evidence="2 9">Belongs to the V-ATPase proteolipid subunit family.</text>
</comment>
<dbReference type="SUPFAM" id="SSF81333">
    <property type="entry name" value="F1F0 ATP synthase subunit C"/>
    <property type="match status" value="2"/>
</dbReference>
<evidence type="ECO:0000259" key="10">
    <source>
        <dbReference type="Pfam" id="PF00137"/>
    </source>
</evidence>
<dbReference type="InterPro" id="IPR002379">
    <property type="entry name" value="ATPase_proteolipid_c-like_dom"/>
</dbReference>
<feature type="domain" description="V-ATPase proteolipid subunit C-like" evidence="10">
    <location>
        <begin position="116"/>
        <end position="165"/>
    </location>
</feature>
<dbReference type="CDD" id="cd18178">
    <property type="entry name" value="ATP-synt_Vo_c_ATP6F_rpt2"/>
    <property type="match status" value="1"/>
</dbReference>
<keyword evidence="8 9" id="KW-0472">Membrane</keyword>
<dbReference type="GeneID" id="94192612"/>
<dbReference type="Proteomes" id="UP001497744">
    <property type="component" value="Unassembled WGS sequence"/>
</dbReference>
<dbReference type="FunFam" id="1.20.120.610:FF:000002">
    <property type="entry name" value="V-type proton ATPase proteolipid subunit"/>
    <property type="match status" value="1"/>
</dbReference>
<evidence type="ECO:0000256" key="2">
    <source>
        <dbReference type="ARBA" id="ARBA00007296"/>
    </source>
</evidence>
<dbReference type="CDD" id="cd18177">
    <property type="entry name" value="ATP-synt_Vo_c_ATP6F_rpt1"/>
    <property type="match status" value="1"/>
</dbReference>
<name>A0AAV4LMT7_BABCB</name>
<feature type="transmembrane region" description="Helical" evidence="9">
    <location>
        <begin position="113"/>
        <end position="143"/>
    </location>
</feature>
<evidence type="ECO:0000256" key="7">
    <source>
        <dbReference type="ARBA" id="ARBA00023065"/>
    </source>
</evidence>
<evidence type="ECO:0000313" key="12">
    <source>
        <dbReference type="Proteomes" id="UP001497744"/>
    </source>
</evidence>
<evidence type="ECO:0000256" key="8">
    <source>
        <dbReference type="ARBA" id="ARBA00023136"/>
    </source>
</evidence>
<feature type="transmembrane region" description="Helical" evidence="9">
    <location>
        <begin position="150"/>
        <end position="171"/>
    </location>
</feature>
<protein>
    <submittedName>
        <fullName evidence="11">Vacuolar ATP synthase 21 kDa proteolipid subunit, putative</fullName>
    </submittedName>
</protein>
<dbReference type="Gene3D" id="1.20.120.610">
    <property type="entry name" value="lithium bound rotor ring of v- atpase"/>
    <property type="match status" value="1"/>
</dbReference>
<dbReference type="AlphaFoldDB" id="A0AAV4LMT7"/>
<keyword evidence="7 9" id="KW-0406">Ion transport</keyword>
<dbReference type="InterPro" id="IPR035921">
    <property type="entry name" value="F/V-ATP_Csub_sf"/>
</dbReference>
<feature type="domain" description="V-ATPase proteolipid subunit C-like" evidence="10">
    <location>
        <begin position="20"/>
        <end position="79"/>
    </location>
</feature>
<feature type="transmembrane region" description="Helical" evidence="9">
    <location>
        <begin position="16"/>
        <end position="38"/>
    </location>
</feature>
<sequence length="185" mass="19069">MAVTWSAVFSQIPPHFWGHLGIFFSLGLSVLGAAWGILLCGPSIMGGSVKSPRVTVKNLVSVIFCEAVGIYGLIVAVLLITASTHFTGIECPKDFDADPQKTAQYVLEVHRGYLILAAGLIVGLSNLACGVSVGAVGSACALADAQKPQLFVKILMVEIFAGVLGTSQPIACHAPQASSASSSGL</sequence>
<evidence type="ECO:0000256" key="9">
    <source>
        <dbReference type="RuleBase" id="RU363060"/>
    </source>
</evidence>
<dbReference type="EMBL" id="BPLF01000001">
    <property type="protein sequence ID" value="GIX61129.1"/>
    <property type="molecule type" value="Genomic_DNA"/>
</dbReference>
<comment type="caution">
    <text evidence="11">The sequence shown here is derived from an EMBL/GenBank/DDBJ whole genome shotgun (WGS) entry which is preliminary data.</text>
</comment>
<gene>
    <name evidence="11" type="ORF">BcabD6B2_05640</name>
</gene>
<keyword evidence="5" id="KW-0375">Hydrogen ion transport</keyword>
<organism evidence="11 12">
    <name type="scientific">Babesia caballi</name>
    <dbReference type="NCBI Taxonomy" id="5871"/>
    <lineage>
        <taxon>Eukaryota</taxon>
        <taxon>Sar</taxon>
        <taxon>Alveolata</taxon>
        <taxon>Apicomplexa</taxon>
        <taxon>Aconoidasida</taxon>
        <taxon>Piroplasmida</taxon>
        <taxon>Babesiidae</taxon>
        <taxon>Babesia</taxon>
    </lineage>
</organism>
<dbReference type="RefSeq" id="XP_067713200.1">
    <property type="nucleotide sequence ID" value="XM_067857099.1"/>
</dbReference>
<keyword evidence="6 9" id="KW-1133">Transmembrane helix</keyword>
<evidence type="ECO:0000256" key="4">
    <source>
        <dbReference type="ARBA" id="ARBA00022692"/>
    </source>
</evidence>
<dbReference type="Pfam" id="PF00137">
    <property type="entry name" value="ATP-synt_C"/>
    <property type="match status" value="2"/>
</dbReference>
<proteinExistence type="inferred from homology"/>
<comment type="subcellular location">
    <subcellularLocation>
        <location evidence="1">Membrane</location>
        <topology evidence="1">Multi-pass membrane protein</topology>
    </subcellularLocation>
</comment>
<keyword evidence="4 9" id="KW-0812">Transmembrane</keyword>
<dbReference type="GO" id="GO:0033179">
    <property type="term" value="C:proton-transporting V-type ATPase, V0 domain"/>
    <property type="evidence" value="ECO:0007669"/>
    <property type="project" value="InterPro"/>
</dbReference>
<evidence type="ECO:0000256" key="3">
    <source>
        <dbReference type="ARBA" id="ARBA00022448"/>
    </source>
</evidence>
<reference evidence="11 12" key="1">
    <citation type="submission" date="2021-06" db="EMBL/GenBank/DDBJ databases">
        <title>Genome sequence of Babesia caballi.</title>
        <authorList>
            <person name="Yamagishi J."/>
            <person name="Kidaka T."/>
            <person name="Ochi A."/>
        </authorList>
    </citation>
    <scope>NUCLEOTIDE SEQUENCE [LARGE SCALE GENOMIC DNA]</scope>
    <source>
        <strain evidence="11">USDA-D6B2</strain>
    </source>
</reference>
<dbReference type="PANTHER" id="PTHR10263">
    <property type="entry name" value="V-TYPE PROTON ATPASE PROTEOLIPID SUBUNIT"/>
    <property type="match status" value="1"/>
</dbReference>